<evidence type="ECO:0000259" key="2">
    <source>
        <dbReference type="Pfam" id="PF14961"/>
    </source>
</evidence>
<feature type="domain" description="BROMI N-terminal" evidence="3">
    <location>
        <begin position="12"/>
        <end position="138"/>
    </location>
</feature>
<feature type="compositionally biased region" description="Basic and acidic residues" evidence="1">
    <location>
        <begin position="136"/>
        <end position="145"/>
    </location>
</feature>
<feature type="domain" description="BROMI C-terminal Rab TBC-like" evidence="4">
    <location>
        <begin position="839"/>
        <end position="989"/>
    </location>
</feature>
<feature type="domain" description="BROMI middle region" evidence="2">
    <location>
        <begin position="173"/>
        <end position="383"/>
    </location>
</feature>
<dbReference type="Pfam" id="PF23440">
    <property type="entry name" value="BROMI_C"/>
    <property type="match status" value="2"/>
</dbReference>
<accession>A0A8B9KTP5</accession>
<evidence type="ECO:0000259" key="3">
    <source>
        <dbReference type="Pfam" id="PF23431"/>
    </source>
</evidence>
<protein>
    <submittedName>
        <fullName evidence="5">TBC1 domain family, member 32</fullName>
    </submittedName>
</protein>
<sequence>MSQFSAEDEAELQCLLRQLLKSVKERISGAPSVECAEEILLHLEETDKNFHNYEFVKYLRQYVESTLGAVIEEETDNCTKGDGHVIGSGQDTLVHAVTRRTRESAQYKQMMQTLKQTMMVIVESLINKFEEDQLKKEEMHRKSQHEQSSSHYTDNCSDSDSSFNQSYAFIKQEQLQVISEKLDPSRPIEVRWEALQSLCCAPPSDVLSCESWTGLRRNLSAALADPDLSDKVLRFFAKTFSSSPLNVTREIYTSLVESLESDFMYHKIGFSTESAGVDVNRPDIARLLKQMRLMNDFQKEVTTFWIRHPEKYMEEIIESTLTLLSLHPEHGIGNHGSEKSLDPVHFVSLLDIKATWFTKWMHGYYSRTVVLRLLERKYKSVVSSRRFHKHILLIRSFYSAKELEYAFFVHSLCVLGRLLMYTNGRKLFPIKVRKRRDPVSLTDLVVILINIMYQHPNTSYAIHSTHTALPLPFLLNCRVAWEEVLLDNLLNFAATPKGLLLLQQTGAIHECVTYMFSRFTKKLQVSRCEKFGYGVMVTQVAATAPGIVALHSSGFIQAIVVELWSTLECGREDIRVVHPKSTPMDPIDRSCLKSFVTLVNLLSSPHAVWELLGHQALPNKIEYNLREMPTSIIDVMDRLIVISSDAKIHSLFNYEQSHTFGLRLLSVMCCSLDSLLLLESQYKLSDILLQSQKDNAIDSPSGDGYYIIDGLTVERNHLLVRMSVTGGPSERTLPPRALDKGSDPYPWPMFSSYPVPNCYVLDVTKASRSKQGKKLWACSVLFSTVLADLVERAVLHLSSSPANCFFSPAEYKGQCQFKGGNNCVPGVYSKRSRSDRSLTRALLGYLRGGYPGHDWFASTVFLLMGGDVGRSLSLLLRFSRLLPSAFLWPPRVYNHIPVDKLASFLFIFNHQPHFHYVIFCLLLVQMCIQWLSQCFWNYLDWPEICQYLATCIILGPDYQVYMCIAVLKHLQQDILQHTQTQDLQVFLKVSNNYNYNDNSAAALTSGFLQPSMSVTLFLSVYS</sequence>
<name>A0A8B9KTP5_ASTMX</name>
<dbReference type="PANTHER" id="PTHR13465:SF3">
    <property type="entry name" value="PROTEIN BROAD-MINDED"/>
    <property type="match status" value="1"/>
</dbReference>
<feature type="region of interest" description="Disordered" evidence="1">
    <location>
        <begin position="136"/>
        <end position="159"/>
    </location>
</feature>
<feature type="domain" description="BROMI C-terminal Rab TBC-like" evidence="4">
    <location>
        <begin position="668"/>
        <end position="775"/>
    </location>
</feature>
<feature type="compositionally biased region" description="Polar residues" evidence="1">
    <location>
        <begin position="146"/>
        <end position="159"/>
    </location>
</feature>
<dbReference type="PANTHER" id="PTHR13465">
    <property type="entry name" value="UPF0183 PROTEIN"/>
    <property type="match status" value="1"/>
</dbReference>
<evidence type="ECO:0000313" key="6">
    <source>
        <dbReference type="Proteomes" id="UP000694621"/>
    </source>
</evidence>
<dbReference type="Proteomes" id="UP000694621">
    <property type="component" value="Unplaced"/>
</dbReference>
<evidence type="ECO:0000259" key="4">
    <source>
        <dbReference type="Pfam" id="PF23440"/>
    </source>
</evidence>
<organism evidence="5 6">
    <name type="scientific">Astyanax mexicanus</name>
    <name type="common">Blind cave fish</name>
    <name type="synonym">Astyanax fasciatus mexicanus</name>
    <dbReference type="NCBI Taxonomy" id="7994"/>
    <lineage>
        <taxon>Eukaryota</taxon>
        <taxon>Metazoa</taxon>
        <taxon>Chordata</taxon>
        <taxon>Craniata</taxon>
        <taxon>Vertebrata</taxon>
        <taxon>Euteleostomi</taxon>
        <taxon>Actinopterygii</taxon>
        <taxon>Neopterygii</taxon>
        <taxon>Teleostei</taxon>
        <taxon>Ostariophysi</taxon>
        <taxon>Characiformes</taxon>
        <taxon>Characoidei</taxon>
        <taxon>Acestrorhamphidae</taxon>
        <taxon>Acestrorhamphinae</taxon>
        <taxon>Astyanax</taxon>
    </lineage>
</organism>
<dbReference type="SUPFAM" id="SSF47923">
    <property type="entry name" value="Ypt/Rab-GAP domain of gyp1p"/>
    <property type="match status" value="1"/>
</dbReference>
<dbReference type="AlphaFoldDB" id="A0A8B9KTP5"/>
<reference evidence="5" key="1">
    <citation type="submission" date="2025-08" db="UniProtKB">
        <authorList>
            <consortium name="Ensembl"/>
        </authorList>
    </citation>
    <scope>IDENTIFICATION</scope>
</reference>
<feature type="domain" description="BROMI middle region" evidence="2">
    <location>
        <begin position="395"/>
        <end position="463"/>
    </location>
</feature>
<dbReference type="InterPro" id="IPR055391">
    <property type="entry name" value="BROMI_N"/>
</dbReference>
<dbReference type="Ensembl" id="ENSAMXT00005044257.1">
    <property type="protein sequence ID" value="ENSAMXP00005040643.1"/>
    <property type="gene ID" value="ENSAMXG00005019052.1"/>
</dbReference>
<dbReference type="Pfam" id="PF14961">
    <property type="entry name" value="BROMI"/>
    <property type="match status" value="3"/>
</dbReference>
<evidence type="ECO:0000313" key="5">
    <source>
        <dbReference type="Ensembl" id="ENSAMXP00005040643.1"/>
    </source>
</evidence>
<proteinExistence type="predicted"/>
<dbReference type="GO" id="GO:1905515">
    <property type="term" value="P:non-motile cilium assembly"/>
    <property type="evidence" value="ECO:0007669"/>
    <property type="project" value="TreeGrafter"/>
</dbReference>
<dbReference type="InterPro" id="IPR055392">
    <property type="entry name" value="BROMI_C"/>
</dbReference>
<feature type="domain" description="BROMI middle region" evidence="2">
    <location>
        <begin position="478"/>
        <end position="650"/>
    </location>
</feature>
<dbReference type="InterPro" id="IPR032735">
    <property type="entry name" value="BROMI_M"/>
</dbReference>
<dbReference type="Gene3D" id="1.10.472.80">
    <property type="entry name" value="Ypt/Rab-GAP domain of gyp1p, domain 3"/>
    <property type="match status" value="1"/>
</dbReference>
<dbReference type="InterPro" id="IPR035969">
    <property type="entry name" value="Rab-GAP_TBC_sf"/>
</dbReference>
<dbReference type="InterPro" id="IPR039156">
    <property type="entry name" value="PHAF1/BROMI"/>
</dbReference>
<evidence type="ECO:0000256" key="1">
    <source>
        <dbReference type="SAM" id="MobiDB-lite"/>
    </source>
</evidence>
<dbReference type="Pfam" id="PF23431">
    <property type="entry name" value="BROMI_N"/>
    <property type="match status" value="1"/>
</dbReference>